<gene>
    <name evidence="2" type="ORF">PACILC2_31300</name>
</gene>
<protein>
    <submittedName>
        <fullName evidence="2">Uncharacterized protein</fullName>
    </submittedName>
</protein>
<name>A0ABQ4N8I3_9BACL</name>
<comment type="caution">
    <text evidence="2">The sequence shown here is derived from an EMBL/GenBank/DDBJ whole genome shotgun (WGS) entry which is preliminary data.</text>
</comment>
<sequence>MARSHGADVYDYFTVYLTAVTFPLTKALFAGQPDESWTWAIDFMMLSVLPSMGFMVSGFTMKYWKDDSFTRKLALWRTMPISIPQIVAGRLLLLFVVMIPVLFIYFISQYVIALAIGQALPLYPFVLYALFWIGYSIALAIQYIYWEQSVSGKKYFLICSVYLVIIAVLVAVLWFSGIGLTRHLTASVSRGEWWYPGSALAAAALSVMFGSRLIAGSIRKRNLLG</sequence>
<feature type="transmembrane region" description="Helical" evidence="1">
    <location>
        <begin position="91"/>
        <end position="116"/>
    </location>
</feature>
<organism evidence="2 3">
    <name type="scientific">Paenibacillus cisolokensis</name>
    <dbReference type="NCBI Taxonomy" id="1658519"/>
    <lineage>
        <taxon>Bacteria</taxon>
        <taxon>Bacillati</taxon>
        <taxon>Bacillota</taxon>
        <taxon>Bacilli</taxon>
        <taxon>Bacillales</taxon>
        <taxon>Paenibacillaceae</taxon>
        <taxon>Paenibacillus</taxon>
    </lineage>
</organism>
<proteinExistence type="predicted"/>
<reference evidence="2 3" key="1">
    <citation type="submission" date="2021-04" db="EMBL/GenBank/DDBJ databases">
        <title>Draft genome sequence of Paenibacillus cisolokensis, LC2-13A.</title>
        <authorList>
            <person name="Uke A."/>
            <person name="Chhe C."/>
            <person name="Baramee S."/>
            <person name="Kosugi A."/>
        </authorList>
    </citation>
    <scope>NUCLEOTIDE SEQUENCE [LARGE SCALE GENOMIC DNA]</scope>
    <source>
        <strain evidence="2 3">LC2-13A</strain>
    </source>
</reference>
<feature type="transmembrane region" description="Helical" evidence="1">
    <location>
        <begin position="43"/>
        <end position="64"/>
    </location>
</feature>
<keyword evidence="3" id="KW-1185">Reference proteome</keyword>
<evidence type="ECO:0000256" key="1">
    <source>
        <dbReference type="SAM" id="Phobius"/>
    </source>
</evidence>
<feature type="transmembrane region" description="Helical" evidence="1">
    <location>
        <begin position="193"/>
        <end position="215"/>
    </location>
</feature>
<dbReference type="RefSeq" id="WP_213529206.1">
    <property type="nucleotide sequence ID" value="NZ_BOVJ01000100.1"/>
</dbReference>
<feature type="transmembrane region" description="Helical" evidence="1">
    <location>
        <begin position="155"/>
        <end position="181"/>
    </location>
</feature>
<keyword evidence="1" id="KW-0472">Membrane</keyword>
<feature type="transmembrane region" description="Helical" evidence="1">
    <location>
        <begin position="122"/>
        <end position="146"/>
    </location>
</feature>
<accession>A0ABQ4N8I3</accession>
<dbReference type="Proteomes" id="UP000680304">
    <property type="component" value="Unassembled WGS sequence"/>
</dbReference>
<keyword evidence="1" id="KW-1133">Transmembrane helix</keyword>
<feature type="transmembrane region" description="Helical" evidence="1">
    <location>
        <begin position="12"/>
        <end position="31"/>
    </location>
</feature>
<evidence type="ECO:0000313" key="2">
    <source>
        <dbReference type="EMBL" id="GIQ64562.1"/>
    </source>
</evidence>
<keyword evidence="1" id="KW-0812">Transmembrane</keyword>
<dbReference type="EMBL" id="BOVJ01000100">
    <property type="protein sequence ID" value="GIQ64562.1"/>
    <property type="molecule type" value="Genomic_DNA"/>
</dbReference>
<evidence type="ECO:0000313" key="3">
    <source>
        <dbReference type="Proteomes" id="UP000680304"/>
    </source>
</evidence>